<feature type="coiled-coil region" evidence="1">
    <location>
        <begin position="172"/>
        <end position="206"/>
    </location>
</feature>
<reference evidence="2 3" key="1">
    <citation type="submission" date="2020-12" db="EMBL/GenBank/DDBJ databases">
        <title>Concerted genomic and epigenomic changes stabilize Arabidopsis allopolyploids.</title>
        <authorList>
            <person name="Chen Z."/>
        </authorList>
    </citation>
    <scope>NUCLEOTIDE SEQUENCE [LARGE SCALE GENOMIC DNA]</scope>
    <source>
        <strain evidence="2">Allo738</strain>
        <tissue evidence="2">Leaf</tissue>
    </source>
</reference>
<evidence type="ECO:0000313" key="3">
    <source>
        <dbReference type="Proteomes" id="UP000694240"/>
    </source>
</evidence>
<protein>
    <submittedName>
        <fullName evidence="2">Phospholipase-like</fullName>
    </submittedName>
</protein>
<dbReference type="PANTHER" id="PTHR35358:SF13">
    <property type="entry name" value="PEARLI 4 PROTEIN-RELATED"/>
    <property type="match status" value="1"/>
</dbReference>
<dbReference type="InterPro" id="IPR007942">
    <property type="entry name" value="PLipase-like"/>
</dbReference>
<evidence type="ECO:0000313" key="2">
    <source>
        <dbReference type="EMBL" id="KAG7550270.1"/>
    </source>
</evidence>
<dbReference type="EMBL" id="JAEFBK010000011">
    <property type="protein sequence ID" value="KAG7550270.1"/>
    <property type="molecule type" value="Genomic_DNA"/>
</dbReference>
<dbReference type="Proteomes" id="UP000694240">
    <property type="component" value="Chromosome 11"/>
</dbReference>
<keyword evidence="3" id="KW-1185">Reference proteome</keyword>
<name>A0A8T1YV01_9BRAS</name>
<gene>
    <name evidence="2" type="ORF">ISN45_Aa06g010690</name>
</gene>
<organism evidence="2 3">
    <name type="scientific">Arabidopsis thaliana x Arabidopsis arenosa</name>
    <dbReference type="NCBI Taxonomy" id="1240361"/>
    <lineage>
        <taxon>Eukaryota</taxon>
        <taxon>Viridiplantae</taxon>
        <taxon>Streptophyta</taxon>
        <taxon>Embryophyta</taxon>
        <taxon>Tracheophyta</taxon>
        <taxon>Spermatophyta</taxon>
        <taxon>Magnoliopsida</taxon>
        <taxon>eudicotyledons</taxon>
        <taxon>Gunneridae</taxon>
        <taxon>Pentapetalae</taxon>
        <taxon>rosids</taxon>
        <taxon>malvids</taxon>
        <taxon>Brassicales</taxon>
        <taxon>Brassicaceae</taxon>
        <taxon>Camelineae</taxon>
        <taxon>Arabidopsis</taxon>
    </lineage>
</organism>
<proteinExistence type="predicted"/>
<dbReference type="Pfam" id="PF05278">
    <property type="entry name" value="PEARLI-4"/>
    <property type="match status" value="1"/>
</dbReference>
<keyword evidence="1" id="KW-0175">Coiled coil</keyword>
<sequence>MSICSEISLLHVPHWNSAYSVFNDDDDKDSVLLFPELLFSPLSKSLVIKTSVSCDVVSVGEYKVKASLSSTLQNIFDKYGDITSNSKLHSLSTRIYHLETLAEVVIELQSTPLRRLSETRAIEILAIVNDIETAKIRVGWLRSVLEEVLEATRYFDRREMAVMEKKACEHGLMLAKQEMEVSLKKLAEKEKEMNEFREKLMETTGKLGSLEMKRTYLDKRFVFLRSKVEKFQDQSIFNDIL</sequence>
<dbReference type="AlphaFoldDB" id="A0A8T1YV01"/>
<dbReference type="PANTHER" id="PTHR35358">
    <property type="entry name" value="OS06G0711100 PROTEIN"/>
    <property type="match status" value="1"/>
</dbReference>
<comment type="caution">
    <text evidence="2">The sequence shown here is derived from an EMBL/GenBank/DDBJ whole genome shotgun (WGS) entry which is preliminary data.</text>
</comment>
<evidence type="ECO:0000256" key="1">
    <source>
        <dbReference type="SAM" id="Coils"/>
    </source>
</evidence>
<accession>A0A8T1YV01</accession>